<dbReference type="SMART" id="SM00382">
    <property type="entry name" value="AAA"/>
    <property type="match status" value="1"/>
</dbReference>
<keyword evidence="7" id="KW-1278">Translocase</keyword>
<keyword evidence="3" id="KW-0547">Nucleotide-binding</keyword>
<dbReference type="InterPro" id="IPR050153">
    <property type="entry name" value="Metal_Ion_Import_ABC"/>
</dbReference>
<organism evidence="12 13">
    <name type="scientific">Candidatus Mesenet longicola</name>
    <dbReference type="NCBI Taxonomy" id="1892558"/>
    <lineage>
        <taxon>Bacteria</taxon>
        <taxon>Pseudomonadati</taxon>
        <taxon>Pseudomonadota</taxon>
        <taxon>Alphaproteobacteria</taxon>
        <taxon>Rickettsiales</taxon>
        <taxon>Anaplasmataceae</taxon>
        <taxon>Candidatus Mesenet</taxon>
    </lineage>
</organism>
<feature type="domain" description="ABC transporter" evidence="11">
    <location>
        <begin position="20"/>
        <end position="236"/>
    </location>
</feature>
<evidence type="ECO:0000256" key="6">
    <source>
        <dbReference type="ARBA" id="ARBA00022906"/>
    </source>
</evidence>
<reference evidence="12 13" key="1">
    <citation type="journal article" date="2021" name="Microb. Ecol.">
        <title>Candidatus Mesenet longicola: Novel Endosymbionts of Brontispa longissima that Induce Cytoplasmic Incompatibility.</title>
        <authorList>
            <person name="Takano S."/>
            <person name="Gotoh Y."/>
            <person name="Hayashi T."/>
        </authorList>
    </citation>
    <scope>NUCLEOTIDE SEQUENCE [LARGE SCALE GENOMIC DNA]</scope>
    <source>
        <strain evidence="12">L5</strain>
    </source>
</reference>
<evidence type="ECO:0000256" key="4">
    <source>
        <dbReference type="ARBA" id="ARBA00022833"/>
    </source>
</evidence>
<name>A0A8J3HP49_9RICK</name>
<comment type="similarity">
    <text evidence="1">Belongs to the ABC transporter superfamily.</text>
</comment>
<keyword evidence="6" id="KW-0864">Zinc transport</keyword>
<evidence type="ECO:0000256" key="2">
    <source>
        <dbReference type="ARBA" id="ARBA00022448"/>
    </source>
</evidence>
<protein>
    <submittedName>
        <fullName evidence="12">Zinc import ATP-binding protein ZnuC</fullName>
    </submittedName>
</protein>
<dbReference type="SUPFAM" id="SSF52540">
    <property type="entry name" value="P-loop containing nucleoside triphosphate hydrolases"/>
    <property type="match status" value="1"/>
</dbReference>
<dbReference type="PROSITE" id="PS00211">
    <property type="entry name" value="ABC_TRANSPORTER_1"/>
    <property type="match status" value="1"/>
</dbReference>
<evidence type="ECO:0000259" key="11">
    <source>
        <dbReference type="PROSITE" id="PS50893"/>
    </source>
</evidence>
<gene>
    <name evidence="12" type="primary">znuC</name>
    <name evidence="12" type="ORF">sL5_04770</name>
</gene>
<dbReference type="PANTHER" id="PTHR42734">
    <property type="entry name" value="METAL TRANSPORT SYSTEM ATP-BINDING PROTEIN TM_0124-RELATED"/>
    <property type="match status" value="1"/>
</dbReference>
<evidence type="ECO:0000256" key="1">
    <source>
        <dbReference type="ARBA" id="ARBA00005417"/>
    </source>
</evidence>
<dbReference type="EMBL" id="BNGU01000015">
    <property type="protein sequence ID" value="GHM59484.1"/>
    <property type="molecule type" value="Genomic_DNA"/>
</dbReference>
<comment type="function">
    <text evidence="10">Part of an ABC transporter complex. Transmembrane domains (TMD) form a pore in the inner membrane and the ATP-binding domain (NBD) is responsible for energy generation.</text>
</comment>
<keyword evidence="9" id="KW-0472">Membrane</keyword>
<dbReference type="InterPro" id="IPR003439">
    <property type="entry name" value="ABC_transporter-like_ATP-bd"/>
</dbReference>
<evidence type="ECO:0000256" key="7">
    <source>
        <dbReference type="ARBA" id="ARBA00022967"/>
    </source>
</evidence>
<sequence>MFHNSLSSIDSSICVDDYILIVKGLSFAYRNKQVIRNIDMLIKRGEIFTILGPNGGGKTSLVRILVGIHKNYTGSIEYMNNIVVSYLPQSFVINNLMPMTAEYFLLHSVLRKKVSIDDIIKDVNIKNILDQQLSELSAGQMQLVLLARCLMSSPDLIILDEPVSFMDVNAKVKFYDLISKLVKKRSISIIMTSHDLRFALRYSDNVMCVNCFVYCQGVPSEVEKDRNFVTIFRGYFET</sequence>
<evidence type="ECO:0000256" key="9">
    <source>
        <dbReference type="ARBA" id="ARBA00023136"/>
    </source>
</evidence>
<dbReference type="Gene3D" id="3.40.50.300">
    <property type="entry name" value="P-loop containing nucleotide triphosphate hydrolases"/>
    <property type="match status" value="1"/>
</dbReference>
<dbReference type="PANTHER" id="PTHR42734:SF17">
    <property type="entry name" value="METAL TRANSPORT SYSTEM ATP-BINDING PROTEIN TM_0124-RELATED"/>
    <property type="match status" value="1"/>
</dbReference>
<dbReference type="PROSITE" id="PS50893">
    <property type="entry name" value="ABC_TRANSPORTER_2"/>
    <property type="match status" value="1"/>
</dbReference>
<keyword evidence="13" id="KW-1185">Reference proteome</keyword>
<dbReference type="InterPro" id="IPR027417">
    <property type="entry name" value="P-loop_NTPase"/>
</dbReference>
<comment type="caution">
    <text evidence="12">The sequence shown here is derived from an EMBL/GenBank/DDBJ whole genome shotgun (WGS) entry which is preliminary data.</text>
</comment>
<keyword evidence="8" id="KW-0406">Ion transport</keyword>
<keyword evidence="5 12" id="KW-0067">ATP-binding</keyword>
<dbReference type="GO" id="GO:0016887">
    <property type="term" value="F:ATP hydrolysis activity"/>
    <property type="evidence" value="ECO:0007669"/>
    <property type="project" value="InterPro"/>
</dbReference>
<proteinExistence type="inferred from homology"/>
<evidence type="ECO:0000313" key="13">
    <source>
        <dbReference type="Proteomes" id="UP000637906"/>
    </source>
</evidence>
<keyword evidence="2" id="KW-0813">Transport</keyword>
<dbReference type="GO" id="GO:0005524">
    <property type="term" value="F:ATP binding"/>
    <property type="evidence" value="ECO:0007669"/>
    <property type="project" value="UniProtKB-KW"/>
</dbReference>
<evidence type="ECO:0000313" key="12">
    <source>
        <dbReference type="EMBL" id="GHM59484.1"/>
    </source>
</evidence>
<accession>A0A8J3HP49</accession>
<dbReference type="GO" id="GO:0006829">
    <property type="term" value="P:zinc ion transport"/>
    <property type="evidence" value="ECO:0007669"/>
    <property type="project" value="UniProtKB-KW"/>
</dbReference>
<keyword evidence="4" id="KW-0862">Zinc</keyword>
<evidence type="ECO:0000256" key="10">
    <source>
        <dbReference type="ARBA" id="ARBA00024725"/>
    </source>
</evidence>
<evidence type="ECO:0000256" key="8">
    <source>
        <dbReference type="ARBA" id="ARBA00023065"/>
    </source>
</evidence>
<evidence type="ECO:0000256" key="3">
    <source>
        <dbReference type="ARBA" id="ARBA00022741"/>
    </source>
</evidence>
<dbReference type="InterPro" id="IPR003593">
    <property type="entry name" value="AAA+_ATPase"/>
</dbReference>
<dbReference type="InterPro" id="IPR017871">
    <property type="entry name" value="ABC_transporter-like_CS"/>
</dbReference>
<evidence type="ECO:0000256" key="5">
    <source>
        <dbReference type="ARBA" id="ARBA00022840"/>
    </source>
</evidence>
<dbReference type="Pfam" id="PF00005">
    <property type="entry name" value="ABC_tran"/>
    <property type="match status" value="1"/>
</dbReference>
<dbReference type="AlphaFoldDB" id="A0A8J3HP49"/>
<dbReference type="Proteomes" id="UP000637906">
    <property type="component" value="Unassembled WGS sequence"/>
</dbReference>